<dbReference type="SUPFAM" id="SSF46565">
    <property type="entry name" value="Chaperone J-domain"/>
    <property type="match status" value="1"/>
</dbReference>
<evidence type="ECO:0000313" key="6">
    <source>
        <dbReference type="EMBL" id="MFD0966314.1"/>
    </source>
</evidence>
<dbReference type="Gene3D" id="1.20.1280.20">
    <property type="entry name" value="HscB, C-terminal domain"/>
    <property type="match status" value="1"/>
</dbReference>
<dbReference type="EMBL" id="JBHTJN010000010">
    <property type="protein sequence ID" value="MFD0966314.1"/>
    <property type="molecule type" value="Genomic_DNA"/>
</dbReference>
<keyword evidence="7" id="KW-1185">Reference proteome</keyword>
<accession>A0ABW3I8V8</accession>
<evidence type="ECO:0000256" key="2">
    <source>
        <dbReference type="ARBA" id="ARBA00023186"/>
    </source>
</evidence>
<evidence type="ECO:0000313" key="7">
    <source>
        <dbReference type="Proteomes" id="UP001596996"/>
    </source>
</evidence>
<evidence type="ECO:0000259" key="5">
    <source>
        <dbReference type="SMART" id="SM00271"/>
    </source>
</evidence>
<dbReference type="SUPFAM" id="SSF47144">
    <property type="entry name" value="HSC20 (HSCB), C-terminal oligomerisation domain"/>
    <property type="match status" value="1"/>
</dbReference>
<protein>
    <recommendedName>
        <fullName evidence="4">Co-chaperone protein HscB homolog</fullName>
    </recommendedName>
</protein>
<dbReference type="InterPro" id="IPR004640">
    <property type="entry name" value="HscB"/>
</dbReference>
<keyword evidence="2 4" id="KW-0143">Chaperone</keyword>
<sequence length="172" mass="20119">MNNPFALFDLCVDFNLDLSQLTDRYLNLQKSLHPDNFADSTPQEQRLSMQKSAEINDAFQCLKDPIRRAEAIIQLGLGENLCEQKTNQDITFLMQQMQWREQLEHIEHKKDVAQLVAFCKAVESENYEILSQLTTALSAKNWTEAQKLTDRLRFIKKLFVEIERIEDKLIDL</sequence>
<dbReference type="RefSeq" id="WP_380820325.1">
    <property type="nucleotide sequence ID" value="NZ_JBHTJN010000010.1"/>
</dbReference>
<evidence type="ECO:0000256" key="3">
    <source>
        <dbReference type="ARBA" id="ARBA00025596"/>
    </source>
</evidence>
<dbReference type="HAMAP" id="MF_00682">
    <property type="entry name" value="HscB"/>
    <property type="match status" value="1"/>
</dbReference>
<reference evidence="7" key="1">
    <citation type="journal article" date="2019" name="Int. J. Syst. Evol. Microbiol.">
        <title>The Global Catalogue of Microorganisms (GCM) 10K type strain sequencing project: providing services to taxonomists for standard genome sequencing and annotation.</title>
        <authorList>
            <consortium name="The Broad Institute Genomics Platform"/>
            <consortium name="The Broad Institute Genome Sequencing Center for Infectious Disease"/>
            <person name="Wu L."/>
            <person name="Ma J."/>
        </authorList>
    </citation>
    <scope>NUCLEOTIDE SEQUENCE [LARGE SCALE GENOMIC DNA]</scope>
    <source>
        <strain evidence="7">CCUG 61707</strain>
    </source>
</reference>
<dbReference type="InterPro" id="IPR036386">
    <property type="entry name" value="HscB_C_sf"/>
</dbReference>
<dbReference type="NCBIfam" id="TIGR00714">
    <property type="entry name" value="hscB"/>
    <property type="match status" value="1"/>
</dbReference>
<comment type="function">
    <text evidence="3 4">Co-chaperone involved in the maturation of iron-sulfur cluster-containing proteins. Seems to help targeting proteins to be folded toward HscA.</text>
</comment>
<gene>
    <name evidence="4 6" type="primary">hscB</name>
    <name evidence="6" type="ORF">ACFQ02_05555</name>
</gene>
<dbReference type="CDD" id="cd06257">
    <property type="entry name" value="DnaJ"/>
    <property type="match status" value="1"/>
</dbReference>
<dbReference type="Gene3D" id="1.10.287.110">
    <property type="entry name" value="DnaJ domain"/>
    <property type="match status" value="1"/>
</dbReference>
<organism evidence="6 7">
    <name type="scientific">Seminibacterium arietis</name>
    <dbReference type="NCBI Taxonomy" id="1173502"/>
    <lineage>
        <taxon>Bacteria</taxon>
        <taxon>Pseudomonadati</taxon>
        <taxon>Pseudomonadota</taxon>
        <taxon>Gammaproteobacteria</taxon>
        <taxon>Pasteurellales</taxon>
        <taxon>Pasteurellaceae</taxon>
        <taxon>Seminibacterium</taxon>
    </lineage>
</organism>
<evidence type="ECO:0000256" key="4">
    <source>
        <dbReference type="HAMAP-Rule" id="MF_00682"/>
    </source>
</evidence>
<dbReference type="InterPro" id="IPR009073">
    <property type="entry name" value="HscB_oligo_C"/>
</dbReference>
<comment type="caution">
    <text evidence="6">The sequence shown here is derived from an EMBL/GenBank/DDBJ whole genome shotgun (WGS) entry which is preliminary data.</text>
</comment>
<dbReference type="PANTHER" id="PTHR14021">
    <property type="entry name" value="IRON-SULFUR CLUSTER CO-CHAPERONE PROTEIN HSCB"/>
    <property type="match status" value="1"/>
</dbReference>
<dbReference type="PANTHER" id="PTHR14021:SF15">
    <property type="entry name" value="IRON-SULFUR CLUSTER CO-CHAPERONE PROTEIN HSCB"/>
    <property type="match status" value="1"/>
</dbReference>
<name>A0ABW3I8V8_9PAST</name>
<dbReference type="Proteomes" id="UP001596996">
    <property type="component" value="Unassembled WGS sequence"/>
</dbReference>
<comment type="subunit">
    <text evidence="4">Interacts with HscA and stimulates its ATPase activity.</text>
</comment>
<dbReference type="SMART" id="SM00271">
    <property type="entry name" value="DnaJ"/>
    <property type="match status" value="1"/>
</dbReference>
<proteinExistence type="inferred from homology"/>
<dbReference type="Pfam" id="PF07743">
    <property type="entry name" value="HSCB_C"/>
    <property type="match status" value="1"/>
</dbReference>
<dbReference type="InterPro" id="IPR036869">
    <property type="entry name" value="J_dom_sf"/>
</dbReference>
<dbReference type="InterPro" id="IPR001623">
    <property type="entry name" value="DnaJ_domain"/>
</dbReference>
<evidence type="ECO:0000256" key="1">
    <source>
        <dbReference type="ARBA" id="ARBA00010476"/>
    </source>
</evidence>
<feature type="domain" description="J" evidence="5">
    <location>
        <begin position="2"/>
        <end position="67"/>
    </location>
</feature>
<comment type="similarity">
    <text evidence="1 4">Belongs to the HscB family.</text>
</comment>